<keyword evidence="2" id="KW-0520">NAD</keyword>
<keyword evidence="1" id="KW-0560">Oxidoreductase</keyword>
<protein>
    <submittedName>
        <fullName evidence="6">Mannitol dehydrogenase</fullName>
    </submittedName>
</protein>
<feature type="domain" description="Mannitol dehydrogenase C-terminal" evidence="4">
    <location>
        <begin position="200"/>
        <end position="377"/>
    </location>
</feature>
<dbReference type="PANTHER" id="PTHR30524">
    <property type="entry name" value="MANNITOL-1-PHOSPHATE 5-DEHYDROGENASE"/>
    <property type="match status" value="1"/>
</dbReference>
<evidence type="ECO:0000313" key="7">
    <source>
        <dbReference type="Proteomes" id="UP000237073"/>
    </source>
</evidence>
<dbReference type="GO" id="GO:0005829">
    <property type="term" value="C:cytosol"/>
    <property type="evidence" value="ECO:0007669"/>
    <property type="project" value="TreeGrafter"/>
</dbReference>
<reference evidence="7 8" key="1">
    <citation type="submission" date="2018-01" db="EMBL/GenBank/DDBJ databases">
        <title>Superficieibacter electus gen. nov., sp. nov., an extended-spectrum beta-lactamase possessing member of the Enterobacteriaceae family, isolated from intensive care unit surfaces.</title>
        <authorList>
            <person name="Potter R.F."/>
            <person name="D'Souza A.W."/>
        </authorList>
    </citation>
    <scope>NUCLEOTIDE SEQUENCE [LARGE SCALE GENOMIC DNA]</scope>
    <source>
        <strain evidence="6 8">BP-1</strain>
        <strain evidence="5 7">BP-2</strain>
    </source>
</reference>
<evidence type="ECO:0000256" key="1">
    <source>
        <dbReference type="ARBA" id="ARBA00023002"/>
    </source>
</evidence>
<evidence type="ECO:0000313" key="6">
    <source>
        <dbReference type="EMBL" id="POP50304.1"/>
    </source>
</evidence>
<feature type="domain" description="Mannitol dehydrogenase N-terminal" evidence="3">
    <location>
        <begin position="1"/>
        <end position="183"/>
    </location>
</feature>
<dbReference type="RefSeq" id="WP_103676422.1">
    <property type="nucleotide sequence ID" value="NZ_PQGD01000002.1"/>
</dbReference>
<dbReference type="GO" id="GO:0019592">
    <property type="term" value="P:mannitol catabolic process"/>
    <property type="evidence" value="ECO:0007669"/>
    <property type="project" value="TreeGrafter"/>
</dbReference>
<dbReference type="Gene3D" id="1.10.1040.10">
    <property type="entry name" value="N-(1-d-carboxylethyl)-l-norvaline Dehydrogenase, domain 2"/>
    <property type="match status" value="1"/>
</dbReference>
<dbReference type="Gene3D" id="3.40.50.720">
    <property type="entry name" value="NAD(P)-binding Rossmann-like Domain"/>
    <property type="match status" value="1"/>
</dbReference>
<evidence type="ECO:0000256" key="2">
    <source>
        <dbReference type="ARBA" id="ARBA00023027"/>
    </source>
</evidence>
<dbReference type="InterPro" id="IPR036291">
    <property type="entry name" value="NAD(P)-bd_dom_sf"/>
</dbReference>
<dbReference type="AlphaFoldDB" id="A0A2P5GUU5"/>
<organism evidence="6 8">
    <name type="scientific">Superficieibacter electus</name>
    <dbReference type="NCBI Taxonomy" id="2022662"/>
    <lineage>
        <taxon>Bacteria</taxon>
        <taxon>Pseudomonadati</taxon>
        <taxon>Pseudomonadota</taxon>
        <taxon>Gammaproteobacteria</taxon>
        <taxon>Enterobacterales</taxon>
        <taxon>Enterobacteriaceae</taxon>
        <taxon>Superficieibacter</taxon>
    </lineage>
</organism>
<dbReference type="InterPro" id="IPR008927">
    <property type="entry name" value="6-PGluconate_DH-like_C_sf"/>
</dbReference>
<accession>A0A2P5GUU5</accession>
<evidence type="ECO:0000259" key="4">
    <source>
        <dbReference type="Pfam" id="PF08125"/>
    </source>
</evidence>
<evidence type="ECO:0000313" key="5">
    <source>
        <dbReference type="EMBL" id="POP44286.1"/>
    </source>
</evidence>
<dbReference type="Pfam" id="PF08125">
    <property type="entry name" value="Mannitol_dh_C"/>
    <property type="match status" value="1"/>
</dbReference>
<dbReference type="InterPro" id="IPR013118">
    <property type="entry name" value="Mannitol_DH_C"/>
</dbReference>
<dbReference type="OrthoDB" id="271711at2"/>
<name>A0A2P5GUU5_9ENTR</name>
<dbReference type="Proteomes" id="UP000247005">
    <property type="component" value="Unassembled WGS sequence"/>
</dbReference>
<dbReference type="InterPro" id="IPR000669">
    <property type="entry name" value="Mannitol_DH"/>
</dbReference>
<dbReference type="Pfam" id="PF01232">
    <property type="entry name" value="Mannitol_dh"/>
    <property type="match status" value="1"/>
</dbReference>
<dbReference type="Proteomes" id="UP000237073">
    <property type="component" value="Unassembled WGS sequence"/>
</dbReference>
<evidence type="ECO:0000313" key="8">
    <source>
        <dbReference type="Proteomes" id="UP000247005"/>
    </source>
</evidence>
<dbReference type="EMBL" id="PQGE01000010">
    <property type="protein sequence ID" value="POP44286.1"/>
    <property type="molecule type" value="Genomic_DNA"/>
</dbReference>
<evidence type="ECO:0000259" key="3">
    <source>
        <dbReference type="Pfam" id="PF01232"/>
    </source>
</evidence>
<dbReference type="SUPFAM" id="SSF51735">
    <property type="entry name" value="NAD(P)-binding Rossmann-fold domains"/>
    <property type="match status" value="1"/>
</dbReference>
<comment type="caution">
    <text evidence="6">The sequence shown here is derived from an EMBL/GenBank/DDBJ whole genome shotgun (WGS) entry which is preliminary data.</text>
</comment>
<keyword evidence="7" id="KW-1185">Reference proteome</keyword>
<sequence>MQALHFGAGSIGRGFIGDLLYESGYDIIFVDTNSQLNEQINRQGGYDIYAIENAYQRKFIPVKKALSPLTQRDDIIRQCVNADLITTAVWADNLCKIAPLLLAGLQARQRAGKEKINVIVCENALFNGQLLRRELLTLGEEAVDELAAFPDTAVDRMVLTAQRDGKDVIDVGVDYELVIDRKALLDPQHQPLRGAIYTDNLQKYLERKLYIINGGHAWAGFVGRVKGYDTMQQIFADTGLVAEIKESMRETARLLHIKYAFPLAELEAYIQFVINRFSTPGIVDTVQRVCRSPVRKLAAGDRLTGPCEQCEAAGLPADYLVKGIAAALHYNDPDDDQSVALQKYIAEHNVSQAITHFTGIQENTHLHDRILFHYAEMMS</sequence>
<proteinExistence type="predicted"/>
<dbReference type="EMBL" id="PQGD01000002">
    <property type="protein sequence ID" value="POP50304.1"/>
    <property type="molecule type" value="Genomic_DNA"/>
</dbReference>
<dbReference type="InterPro" id="IPR013328">
    <property type="entry name" value="6PGD_dom2"/>
</dbReference>
<dbReference type="SUPFAM" id="SSF48179">
    <property type="entry name" value="6-phosphogluconate dehydrogenase C-terminal domain-like"/>
    <property type="match status" value="1"/>
</dbReference>
<dbReference type="GO" id="GO:0008926">
    <property type="term" value="F:mannitol-1-phosphate 5-dehydrogenase activity"/>
    <property type="evidence" value="ECO:0007669"/>
    <property type="project" value="TreeGrafter"/>
</dbReference>
<dbReference type="PRINTS" id="PR00084">
    <property type="entry name" value="MTLDHDRGNASE"/>
</dbReference>
<gene>
    <name evidence="6" type="ORF">CHU32_02440</name>
    <name evidence="5" type="ORF">CHU33_12550</name>
</gene>
<dbReference type="PANTHER" id="PTHR30524:SF0">
    <property type="entry name" value="ALTRONATE OXIDOREDUCTASE-RELATED"/>
    <property type="match status" value="1"/>
</dbReference>
<dbReference type="InterPro" id="IPR013131">
    <property type="entry name" value="Mannitol_DH_N"/>
</dbReference>